<feature type="compositionally biased region" description="Low complexity" evidence="9">
    <location>
        <begin position="61"/>
        <end position="76"/>
    </location>
</feature>
<evidence type="ECO:0000256" key="2">
    <source>
        <dbReference type="ARBA" id="ARBA00005343"/>
    </source>
</evidence>
<keyword evidence="7" id="KW-0325">Glycoprotein</keyword>
<protein>
    <submittedName>
        <fullName evidence="14">Syndecan-2-like</fullName>
    </submittedName>
</protein>
<evidence type="ECO:0000256" key="1">
    <source>
        <dbReference type="ARBA" id="ARBA00004479"/>
    </source>
</evidence>
<organism evidence="13 14">
    <name type="scientific">Actinia tenebrosa</name>
    <name type="common">Australian red waratah sea anemone</name>
    <dbReference type="NCBI Taxonomy" id="6105"/>
    <lineage>
        <taxon>Eukaryota</taxon>
        <taxon>Metazoa</taxon>
        <taxon>Cnidaria</taxon>
        <taxon>Anthozoa</taxon>
        <taxon>Hexacorallia</taxon>
        <taxon>Actiniaria</taxon>
        <taxon>Actiniidae</taxon>
        <taxon>Actinia</taxon>
    </lineage>
</organism>
<keyword evidence="6 10" id="KW-0472">Membrane</keyword>
<keyword evidence="11" id="KW-0732">Signal</keyword>
<feature type="signal peptide" evidence="11">
    <location>
        <begin position="1"/>
        <end position="18"/>
    </location>
</feature>
<evidence type="ECO:0000256" key="10">
    <source>
        <dbReference type="SAM" id="Phobius"/>
    </source>
</evidence>
<dbReference type="GeneID" id="116301542"/>
<evidence type="ECO:0000256" key="9">
    <source>
        <dbReference type="SAM" id="MobiDB-lite"/>
    </source>
</evidence>
<keyword evidence="8" id="KW-0357">Heparan sulfate</keyword>
<evidence type="ECO:0000256" key="8">
    <source>
        <dbReference type="ARBA" id="ARBA00023207"/>
    </source>
</evidence>
<dbReference type="GO" id="GO:0016477">
    <property type="term" value="P:cell migration"/>
    <property type="evidence" value="ECO:0007669"/>
    <property type="project" value="TreeGrafter"/>
</dbReference>
<dbReference type="AlphaFoldDB" id="A0A6P8IIZ2"/>
<keyword evidence="5 10" id="KW-1133">Transmembrane helix</keyword>
<evidence type="ECO:0000313" key="13">
    <source>
        <dbReference type="Proteomes" id="UP000515163"/>
    </source>
</evidence>
<evidence type="ECO:0000256" key="11">
    <source>
        <dbReference type="SAM" id="SignalP"/>
    </source>
</evidence>
<dbReference type="PANTHER" id="PTHR10915">
    <property type="entry name" value="SYNDECAN"/>
    <property type="match status" value="1"/>
</dbReference>
<evidence type="ECO:0000259" key="12">
    <source>
        <dbReference type="Pfam" id="PF01034"/>
    </source>
</evidence>
<comment type="similarity">
    <text evidence="2">Belongs to the syndecan proteoglycan family.</text>
</comment>
<feature type="region of interest" description="Disordered" evidence="9">
    <location>
        <begin position="41"/>
        <end position="122"/>
    </location>
</feature>
<dbReference type="InterPro" id="IPR027789">
    <property type="entry name" value="Syndecan/Neurexin_dom"/>
</dbReference>
<reference evidence="14" key="1">
    <citation type="submission" date="2025-08" db="UniProtKB">
        <authorList>
            <consortium name="RefSeq"/>
        </authorList>
    </citation>
    <scope>IDENTIFICATION</scope>
    <source>
        <tissue evidence="14">Tentacle</tissue>
    </source>
</reference>
<evidence type="ECO:0000256" key="4">
    <source>
        <dbReference type="ARBA" id="ARBA00022974"/>
    </source>
</evidence>
<feature type="compositionally biased region" description="Polar residues" evidence="9">
    <location>
        <begin position="78"/>
        <end position="89"/>
    </location>
</feature>
<dbReference type="KEGG" id="aten:116301542"/>
<keyword evidence="13" id="KW-1185">Reference proteome</keyword>
<comment type="subcellular location">
    <subcellularLocation>
        <location evidence="1">Membrane</location>
        <topology evidence="1">Single-pass type I membrane protein</topology>
    </subcellularLocation>
</comment>
<dbReference type="GO" id="GO:0009986">
    <property type="term" value="C:cell surface"/>
    <property type="evidence" value="ECO:0007669"/>
    <property type="project" value="TreeGrafter"/>
</dbReference>
<evidence type="ECO:0000256" key="5">
    <source>
        <dbReference type="ARBA" id="ARBA00022989"/>
    </source>
</evidence>
<evidence type="ECO:0000256" key="6">
    <source>
        <dbReference type="ARBA" id="ARBA00023136"/>
    </source>
</evidence>
<dbReference type="Pfam" id="PF01034">
    <property type="entry name" value="Syndecan"/>
    <property type="match status" value="1"/>
</dbReference>
<gene>
    <name evidence="14" type="primary">LOC116301542</name>
</gene>
<dbReference type="Proteomes" id="UP000515163">
    <property type="component" value="Unplaced"/>
</dbReference>
<evidence type="ECO:0000256" key="7">
    <source>
        <dbReference type="ARBA" id="ARBA00023180"/>
    </source>
</evidence>
<name>A0A6P8IIZ2_ACTTE</name>
<accession>A0A6P8IIZ2</accession>
<keyword evidence="3 10" id="KW-0812">Transmembrane</keyword>
<feature type="transmembrane region" description="Helical" evidence="10">
    <location>
        <begin position="181"/>
        <end position="201"/>
    </location>
</feature>
<dbReference type="InParanoid" id="A0A6P8IIZ2"/>
<dbReference type="OrthoDB" id="6022752at2759"/>
<feature type="chain" id="PRO_5027598272" evidence="11">
    <location>
        <begin position="19"/>
        <end position="234"/>
    </location>
</feature>
<evidence type="ECO:0000256" key="3">
    <source>
        <dbReference type="ARBA" id="ARBA00022692"/>
    </source>
</evidence>
<feature type="domain" description="Syndecan/Neurexin" evidence="12">
    <location>
        <begin position="180"/>
        <end position="218"/>
    </location>
</feature>
<dbReference type="PANTHER" id="PTHR10915:SF1">
    <property type="entry name" value="SYNDECAN"/>
    <property type="match status" value="1"/>
</dbReference>
<keyword evidence="4" id="KW-0654">Proteoglycan</keyword>
<dbReference type="GO" id="GO:0016020">
    <property type="term" value="C:membrane"/>
    <property type="evidence" value="ECO:0007669"/>
    <property type="project" value="UniProtKB-SubCell"/>
</dbReference>
<sequence length="234" mass="24689">MRLFIVILTAFLCGLVAAADSNSKDGTMFIDSNIDVTTIKPNQKISSKDSESSGDDDDGSGDVQGDSSGSGSGVVVTPITTASQKTVRPTTREENVVPKVTVKKIPSTKPTTEPEAVTSSKKPDILTEEVGKITTTTGDAVSKTVRPTTEEDMYGGGVGNDGNVAARKQEKAGLRVLTKEVIAAVIVGGICAIILIAFLVYRLRKRDEGSYVLTDSAYKDTNKLRGDPGKEAFV</sequence>
<proteinExistence type="inferred from homology"/>
<dbReference type="InterPro" id="IPR001050">
    <property type="entry name" value="Syndecan"/>
</dbReference>
<dbReference type="RefSeq" id="XP_031566478.1">
    <property type="nucleotide sequence ID" value="XM_031710618.1"/>
</dbReference>
<evidence type="ECO:0000313" key="14">
    <source>
        <dbReference type="RefSeq" id="XP_031566478.1"/>
    </source>
</evidence>